<dbReference type="EMBL" id="BSDX01000001">
    <property type="protein sequence ID" value="GLI52920.1"/>
    <property type="molecule type" value="Genomic_DNA"/>
</dbReference>
<dbReference type="InterPro" id="IPR002187">
    <property type="entry name" value="N-reg_PII"/>
</dbReference>
<organism evidence="6 7">
    <name type="scientific">Thermodesulfovibrio yellowstonii</name>
    <dbReference type="NCBI Taxonomy" id="28262"/>
    <lineage>
        <taxon>Bacteria</taxon>
        <taxon>Pseudomonadati</taxon>
        <taxon>Nitrospirota</taxon>
        <taxon>Thermodesulfovibrionia</taxon>
        <taxon>Thermodesulfovibrionales</taxon>
        <taxon>Thermodesulfovibrionaceae</taxon>
        <taxon>Thermodesulfovibrio</taxon>
    </lineage>
</organism>
<dbReference type="Pfam" id="PF00543">
    <property type="entry name" value="P-II"/>
    <property type="match status" value="1"/>
</dbReference>
<accession>A0A9W6GF96</accession>
<dbReference type="GO" id="GO:0005524">
    <property type="term" value="F:ATP binding"/>
    <property type="evidence" value="ECO:0007669"/>
    <property type="project" value="TreeGrafter"/>
</dbReference>
<dbReference type="Proteomes" id="UP001144297">
    <property type="component" value="Unassembled WGS sequence"/>
</dbReference>
<protein>
    <submittedName>
        <fullName evidence="6">Nitrogen fixation nifHD region glnB 1</fullName>
    </submittedName>
</protein>
<dbReference type="InterPro" id="IPR011322">
    <property type="entry name" value="N-reg_PII-like_a/b"/>
</dbReference>
<keyword evidence="2" id="KW-0805">Transcription regulation</keyword>
<proteinExistence type="inferred from homology"/>
<evidence type="ECO:0000256" key="5">
    <source>
        <dbReference type="RuleBase" id="RU003936"/>
    </source>
</evidence>
<dbReference type="GO" id="GO:0030234">
    <property type="term" value="F:enzyme regulator activity"/>
    <property type="evidence" value="ECO:0007669"/>
    <property type="project" value="InterPro"/>
</dbReference>
<evidence type="ECO:0000256" key="2">
    <source>
        <dbReference type="ARBA" id="ARBA00023015"/>
    </source>
</evidence>
<dbReference type="SMART" id="SM00938">
    <property type="entry name" value="P-II"/>
    <property type="match status" value="1"/>
</dbReference>
<sequence length="105" mass="11783">MKMIRAFIRPEKEQEVVLALEGAGFPSLTKMPVFGRGKQKGLQVGPVHYDELPKTLLMMVVDDEDVEKVIKIIQEKAHTGFIGDGKIFISPVERAFTVRTGEEQL</sequence>
<evidence type="ECO:0000313" key="6">
    <source>
        <dbReference type="EMBL" id="GLI52920.1"/>
    </source>
</evidence>
<dbReference type="GO" id="GO:0006808">
    <property type="term" value="P:regulation of nitrogen utilization"/>
    <property type="evidence" value="ECO:0007669"/>
    <property type="project" value="InterPro"/>
</dbReference>
<dbReference type="Gene3D" id="3.30.70.120">
    <property type="match status" value="1"/>
</dbReference>
<dbReference type="InterPro" id="IPR017918">
    <property type="entry name" value="N-reg_PII_CS"/>
</dbReference>
<dbReference type="AlphaFoldDB" id="A0A9W6GF96"/>
<keyword evidence="3" id="KW-0804">Transcription</keyword>
<dbReference type="PROSITE" id="PS00638">
    <property type="entry name" value="PII_GLNB_CTER"/>
    <property type="match status" value="1"/>
</dbReference>
<dbReference type="SUPFAM" id="SSF54913">
    <property type="entry name" value="GlnB-like"/>
    <property type="match status" value="1"/>
</dbReference>
<comment type="similarity">
    <text evidence="5">Belongs to the P(II) protein family.</text>
</comment>
<reference evidence="6" key="1">
    <citation type="submission" date="2022-12" db="EMBL/GenBank/DDBJ databases">
        <title>Reference genome sequencing for broad-spectrum identification of bacterial and archaeal isolates by mass spectrometry.</title>
        <authorList>
            <person name="Sekiguchi Y."/>
            <person name="Tourlousse D.M."/>
        </authorList>
    </citation>
    <scope>NUCLEOTIDE SEQUENCE</scope>
    <source>
        <strain evidence="6">TSL-P1</strain>
    </source>
</reference>
<evidence type="ECO:0000256" key="3">
    <source>
        <dbReference type="ARBA" id="ARBA00023163"/>
    </source>
</evidence>
<dbReference type="GO" id="GO:0005829">
    <property type="term" value="C:cytosol"/>
    <property type="evidence" value="ECO:0007669"/>
    <property type="project" value="TreeGrafter"/>
</dbReference>
<keyword evidence="4" id="KW-0535">Nitrogen fixation</keyword>
<evidence type="ECO:0000313" key="7">
    <source>
        <dbReference type="Proteomes" id="UP001144297"/>
    </source>
</evidence>
<dbReference type="PRINTS" id="PR00340">
    <property type="entry name" value="PIIGLNB"/>
</dbReference>
<comment type="caution">
    <text evidence="6">The sequence shown here is derived from an EMBL/GenBank/DDBJ whole genome shotgun (WGS) entry which is preliminary data.</text>
</comment>
<evidence type="ECO:0000256" key="4">
    <source>
        <dbReference type="ARBA" id="ARBA00023231"/>
    </source>
</evidence>
<gene>
    <name evidence="6" type="ORF">TISLANDTSLP1_06130</name>
</gene>
<dbReference type="PANTHER" id="PTHR30115:SF13">
    <property type="entry name" value="PII-LIKE PROTEIN GLNBI"/>
    <property type="match status" value="1"/>
</dbReference>
<name>A0A9W6GF96_9BACT</name>
<evidence type="ECO:0000256" key="1">
    <source>
        <dbReference type="ARBA" id="ARBA00002440"/>
    </source>
</evidence>
<comment type="function">
    <text evidence="1">Could be involved in the regulation of nitrogen fixation.</text>
</comment>
<dbReference type="InterPro" id="IPR015867">
    <property type="entry name" value="N-reg_PII/ATP_PRibTrfase_C"/>
</dbReference>
<dbReference type="PANTHER" id="PTHR30115">
    <property type="entry name" value="NITROGEN REGULATORY PROTEIN P-II"/>
    <property type="match status" value="1"/>
</dbReference>
<keyword evidence="7" id="KW-1185">Reference proteome</keyword>
<dbReference type="PROSITE" id="PS51343">
    <property type="entry name" value="PII_GLNB_DOM"/>
    <property type="match status" value="1"/>
</dbReference>